<keyword evidence="3" id="KW-1185">Reference proteome</keyword>
<dbReference type="AlphaFoldDB" id="A0A8J2S4C8"/>
<name>A0A8J2S4C8_9STRA</name>
<feature type="chain" id="PRO_5035227539" evidence="1">
    <location>
        <begin position="20"/>
        <end position="781"/>
    </location>
</feature>
<reference evidence="2" key="1">
    <citation type="submission" date="2021-11" db="EMBL/GenBank/DDBJ databases">
        <authorList>
            <consortium name="Genoscope - CEA"/>
            <person name="William W."/>
        </authorList>
    </citation>
    <scope>NUCLEOTIDE SEQUENCE</scope>
</reference>
<accession>A0A8J2S4C8</accession>
<gene>
    <name evidence="2" type="ORF">PECAL_1P08620</name>
</gene>
<organism evidence="2 3">
    <name type="scientific">Pelagomonas calceolata</name>
    <dbReference type="NCBI Taxonomy" id="35677"/>
    <lineage>
        <taxon>Eukaryota</taxon>
        <taxon>Sar</taxon>
        <taxon>Stramenopiles</taxon>
        <taxon>Ochrophyta</taxon>
        <taxon>Pelagophyceae</taxon>
        <taxon>Pelagomonadales</taxon>
        <taxon>Pelagomonadaceae</taxon>
        <taxon>Pelagomonas</taxon>
    </lineage>
</organism>
<evidence type="ECO:0000313" key="2">
    <source>
        <dbReference type="EMBL" id="CAH0364497.1"/>
    </source>
</evidence>
<dbReference type="OrthoDB" id="445556at2759"/>
<keyword evidence="1" id="KW-0732">Signal</keyword>
<dbReference type="EMBL" id="CAKKNE010000001">
    <property type="protein sequence ID" value="CAH0364497.1"/>
    <property type="molecule type" value="Genomic_DNA"/>
</dbReference>
<sequence length="781" mass="88556">MRRSLLCALWAAIIALTRASVVDILSRDQPKGELLVAFPIATDDGRQLGDLEFYEKDAAVDAVAAYCAKNELPSWFRKMLAAKVCERTLEADKDLLEKLPVCWRTRALYYEESIQAPDQDRSYPGKLEVWEDEDPTKAVEYFLLQAEKEILKNRTKWDAEHERWEKNRTRNVELVVETEHVARRRSERDKALKQISELDWLLDNHTLSEPMRVPNGWFRKALVDHVCSLPGLSCEGRRKPLPELPITVDGSDKPRGVVRMFEGDEGVDAAYFFGKQHGLSSKEFRESLLAYLCTQEGVSCTRTKARVFSRSPADILGVPEMAYWPNFEVWEGEEATDNAFDYARRYDLDIEQRYALLHAACNDGFVECERGDPISFFFPVHEDGKEKGRVEMSPYQLPGDAVYDYCKREKYLQPKYTKMHVRANLHETFCAALEQDRGLTEAQRISCESGPRTAREPRFVQEFTVSELKYKMPFYDSEFPPCDGRPGPDGLDPSDPLTAENWTVGCVPRELRAGEAFCGRVHPYPPGCGPHMAEFIATSLARAERRRFQMTSPFGYDYYLSLATLRDADNDTLVDAYLAGMAPVAGMLAETLRNLTELNETLRASRETHLHARRALAHARGARRVATEALYDAEYRLKSLRDAVSSAFVEAGSFVSQKRLSPADAVRDAAILFPPIPFTLRGSRKALEEAIDDTNRADELLHAGDLLLDDAQILHGHARPQADHLETMSRVFREGYETLTDKKRRETHDKPCKKIFGACCAKDTDNGGKDIKCGGDFENAE</sequence>
<evidence type="ECO:0000256" key="1">
    <source>
        <dbReference type="SAM" id="SignalP"/>
    </source>
</evidence>
<evidence type="ECO:0000313" key="3">
    <source>
        <dbReference type="Proteomes" id="UP000789595"/>
    </source>
</evidence>
<proteinExistence type="predicted"/>
<feature type="signal peptide" evidence="1">
    <location>
        <begin position="1"/>
        <end position="19"/>
    </location>
</feature>
<comment type="caution">
    <text evidence="2">The sequence shown here is derived from an EMBL/GenBank/DDBJ whole genome shotgun (WGS) entry which is preliminary data.</text>
</comment>
<protein>
    <submittedName>
        <fullName evidence="2">Uncharacterized protein</fullName>
    </submittedName>
</protein>
<dbReference type="Proteomes" id="UP000789595">
    <property type="component" value="Unassembled WGS sequence"/>
</dbReference>